<dbReference type="CDD" id="cd01293">
    <property type="entry name" value="Bact_CD"/>
    <property type="match status" value="1"/>
</dbReference>
<keyword evidence="1" id="KW-0479">Metal-binding</keyword>
<dbReference type="Gene3D" id="2.30.40.10">
    <property type="entry name" value="Urease, subunit C, domain 1"/>
    <property type="match status" value="1"/>
</dbReference>
<dbReference type="Proteomes" id="UP000612899">
    <property type="component" value="Unassembled WGS sequence"/>
</dbReference>
<dbReference type="InterPro" id="IPR011059">
    <property type="entry name" value="Metal-dep_hydrolase_composite"/>
</dbReference>
<dbReference type="RefSeq" id="WP_239123991.1">
    <property type="nucleotide sequence ID" value="NZ_BONY01000027.1"/>
</dbReference>
<dbReference type="GO" id="GO:0046872">
    <property type="term" value="F:metal ion binding"/>
    <property type="evidence" value="ECO:0007669"/>
    <property type="project" value="UniProtKB-KW"/>
</dbReference>
<evidence type="ECO:0000313" key="5">
    <source>
        <dbReference type="Proteomes" id="UP000612899"/>
    </source>
</evidence>
<name>A0A8J3VHM7_9ACTN</name>
<dbReference type="GO" id="GO:0019239">
    <property type="term" value="F:deaminase activity"/>
    <property type="evidence" value="ECO:0007669"/>
    <property type="project" value="UniProtKB-ARBA"/>
</dbReference>
<sequence length="402" mass="41805">MSASGTLLLRGVTLEDGRHTNVLLRGNVIEAVGAQAGDETLDLEGYLLLPAPAEAHAHLDKAYTADVVPNPAGDLMGAVEGWLRHRPTLTAQDITDRATAALRAYLAHGATAVRSHVDIGEGIGLRALEAVVALKTPVTPQIVAFAGTPLSGVDGAQNRAMLRDAMAAGAHAVGACPGLDPDPKACIEFCLELAQAHLVPTDMHVDEWLDPDPCALALLAEIVLASSFEQQVTASHCVSLGMMPAAQARAIAETVAQAGIGVVCLPQTNLYLQGRQHDFAPPRGLTALSVLRQAGVVVAAGGDNLQDPFNPMGRADPLETAALLVVAGHHSPQQAYAAVSDHARHVLGLPAVTISPGSPAELLAIRAGSLREALATTHPERLVISAGRVVARTSIQREWPTC</sequence>
<protein>
    <submittedName>
        <fullName evidence="4">Cytosine deaminase</fullName>
    </submittedName>
</protein>
<dbReference type="EMBL" id="BONY01000027">
    <property type="protein sequence ID" value="GIH06432.1"/>
    <property type="molecule type" value="Genomic_DNA"/>
</dbReference>
<evidence type="ECO:0000256" key="1">
    <source>
        <dbReference type="ARBA" id="ARBA00022723"/>
    </source>
</evidence>
<organism evidence="4 5">
    <name type="scientific">Rhizocola hellebori</name>
    <dbReference type="NCBI Taxonomy" id="1392758"/>
    <lineage>
        <taxon>Bacteria</taxon>
        <taxon>Bacillati</taxon>
        <taxon>Actinomycetota</taxon>
        <taxon>Actinomycetes</taxon>
        <taxon>Micromonosporales</taxon>
        <taxon>Micromonosporaceae</taxon>
        <taxon>Rhizocola</taxon>
    </lineage>
</organism>
<dbReference type="FunFam" id="3.20.20.140:FF:000019">
    <property type="entry name" value="Cytosine deaminase"/>
    <property type="match status" value="1"/>
</dbReference>
<dbReference type="PANTHER" id="PTHR32027:SF9">
    <property type="entry name" value="BLL3847 PROTEIN"/>
    <property type="match status" value="1"/>
</dbReference>
<evidence type="ECO:0000259" key="3">
    <source>
        <dbReference type="Pfam" id="PF07969"/>
    </source>
</evidence>
<keyword evidence="5" id="KW-1185">Reference proteome</keyword>
<reference evidence="4" key="1">
    <citation type="submission" date="2021-01" db="EMBL/GenBank/DDBJ databases">
        <title>Whole genome shotgun sequence of Rhizocola hellebori NBRC 109834.</title>
        <authorList>
            <person name="Komaki H."/>
            <person name="Tamura T."/>
        </authorList>
    </citation>
    <scope>NUCLEOTIDE SEQUENCE</scope>
    <source>
        <strain evidence="4">NBRC 109834</strain>
    </source>
</reference>
<dbReference type="InterPro" id="IPR013108">
    <property type="entry name" value="Amidohydro_3"/>
</dbReference>
<dbReference type="GO" id="GO:0016814">
    <property type="term" value="F:hydrolase activity, acting on carbon-nitrogen (but not peptide) bonds, in cyclic amidines"/>
    <property type="evidence" value="ECO:0007669"/>
    <property type="project" value="TreeGrafter"/>
</dbReference>
<dbReference type="AlphaFoldDB" id="A0A8J3VHM7"/>
<dbReference type="Gene3D" id="3.20.20.140">
    <property type="entry name" value="Metal-dependent hydrolases"/>
    <property type="match status" value="1"/>
</dbReference>
<accession>A0A8J3VHM7</accession>
<dbReference type="Pfam" id="PF07969">
    <property type="entry name" value="Amidohydro_3"/>
    <property type="match status" value="1"/>
</dbReference>
<dbReference type="PANTHER" id="PTHR32027">
    <property type="entry name" value="CYTOSINE DEAMINASE"/>
    <property type="match status" value="1"/>
</dbReference>
<dbReference type="InterPro" id="IPR052349">
    <property type="entry name" value="Metallo-hydrolase_Enzymes"/>
</dbReference>
<comment type="caution">
    <text evidence="4">The sequence shown here is derived from an EMBL/GenBank/DDBJ whole genome shotgun (WGS) entry which is preliminary data.</text>
</comment>
<proteinExistence type="predicted"/>
<gene>
    <name evidence="4" type="primary">codA</name>
    <name evidence="4" type="ORF">Rhe02_44990</name>
</gene>
<keyword evidence="2" id="KW-0378">Hydrolase</keyword>
<dbReference type="InterPro" id="IPR032466">
    <property type="entry name" value="Metal_Hydrolase"/>
</dbReference>
<dbReference type="SUPFAM" id="SSF51556">
    <property type="entry name" value="Metallo-dependent hydrolases"/>
    <property type="match status" value="1"/>
</dbReference>
<evidence type="ECO:0000313" key="4">
    <source>
        <dbReference type="EMBL" id="GIH06432.1"/>
    </source>
</evidence>
<dbReference type="SUPFAM" id="SSF51338">
    <property type="entry name" value="Composite domain of metallo-dependent hydrolases"/>
    <property type="match status" value="1"/>
</dbReference>
<evidence type="ECO:0000256" key="2">
    <source>
        <dbReference type="ARBA" id="ARBA00022801"/>
    </source>
</evidence>
<feature type="domain" description="Amidohydrolase 3" evidence="3">
    <location>
        <begin position="92"/>
        <end position="391"/>
    </location>
</feature>